<feature type="compositionally biased region" description="Polar residues" evidence="7">
    <location>
        <begin position="13"/>
        <end position="22"/>
    </location>
</feature>
<gene>
    <name evidence="10" type="ORF">LOD99_3544</name>
</gene>
<feature type="region of interest" description="Disordered" evidence="7">
    <location>
        <begin position="1"/>
        <end position="27"/>
    </location>
</feature>
<dbReference type="CDD" id="cd21692">
    <property type="entry name" value="GINS_B_Sld5"/>
    <property type="match status" value="1"/>
</dbReference>
<organism evidence="10 11">
    <name type="scientific">Oopsacas minuta</name>
    <dbReference type="NCBI Taxonomy" id="111878"/>
    <lineage>
        <taxon>Eukaryota</taxon>
        <taxon>Metazoa</taxon>
        <taxon>Porifera</taxon>
        <taxon>Hexactinellida</taxon>
        <taxon>Hexasterophora</taxon>
        <taxon>Lyssacinosida</taxon>
        <taxon>Leucopsacidae</taxon>
        <taxon>Oopsacas</taxon>
    </lineage>
</organism>
<dbReference type="Gene3D" id="1.20.58.1030">
    <property type="match status" value="1"/>
</dbReference>
<dbReference type="InterPro" id="IPR036224">
    <property type="entry name" value="GINS_bundle-like_dom_sf"/>
</dbReference>
<evidence type="ECO:0000256" key="6">
    <source>
        <dbReference type="PIRNR" id="PIRNR007764"/>
    </source>
</evidence>
<evidence type="ECO:0000259" key="8">
    <source>
        <dbReference type="Pfam" id="PF05916"/>
    </source>
</evidence>
<accession>A0AAV7JYW2</accession>
<reference evidence="10 11" key="1">
    <citation type="journal article" date="2023" name="BMC Biol.">
        <title>The compact genome of the sponge Oopsacas minuta (Hexactinellida) is lacking key metazoan core genes.</title>
        <authorList>
            <person name="Santini S."/>
            <person name="Schenkelaars Q."/>
            <person name="Jourda C."/>
            <person name="Duchesne M."/>
            <person name="Belahbib H."/>
            <person name="Rocher C."/>
            <person name="Selva M."/>
            <person name="Riesgo A."/>
            <person name="Vervoort M."/>
            <person name="Leys S.P."/>
            <person name="Kodjabachian L."/>
            <person name="Le Bivic A."/>
            <person name="Borchiellini C."/>
            <person name="Claverie J.M."/>
            <person name="Renard E."/>
        </authorList>
    </citation>
    <scope>NUCLEOTIDE SEQUENCE [LARGE SCALE GENOMIC DNA]</scope>
    <source>
        <strain evidence="10">SPO-2</strain>
    </source>
</reference>
<dbReference type="InterPro" id="IPR031633">
    <property type="entry name" value="SLD5_C"/>
</dbReference>
<evidence type="ECO:0000256" key="3">
    <source>
        <dbReference type="ARBA" id="ARBA00014804"/>
    </source>
</evidence>
<feature type="domain" description="DNA replication complex GINS protein SLD5 C-terminal" evidence="9">
    <location>
        <begin position="181"/>
        <end position="232"/>
    </location>
</feature>
<evidence type="ECO:0000256" key="7">
    <source>
        <dbReference type="SAM" id="MobiDB-lite"/>
    </source>
</evidence>
<proteinExistence type="inferred from homology"/>
<evidence type="ECO:0000313" key="10">
    <source>
        <dbReference type="EMBL" id="KAI6653649.1"/>
    </source>
</evidence>
<dbReference type="PANTHER" id="PTHR21206">
    <property type="entry name" value="SLD5 PROTEIN"/>
    <property type="match status" value="1"/>
</dbReference>
<dbReference type="AlphaFoldDB" id="A0AAV7JYW2"/>
<dbReference type="GO" id="GO:0000727">
    <property type="term" value="P:double-strand break repair via break-induced replication"/>
    <property type="evidence" value="ECO:0007669"/>
    <property type="project" value="TreeGrafter"/>
</dbReference>
<keyword evidence="11" id="KW-1185">Reference proteome</keyword>
<dbReference type="CDD" id="cd11711">
    <property type="entry name" value="GINS_A_Sld5"/>
    <property type="match status" value="1"/>
</dbReference>
<comment type="subcellular location">
    <subcellularLocation>
        <location evidence="1 6">Nucleus</location>
    </subcellularLocation>
</comment>
<protein>
    <recommendedName>
        <fullName evidence="3 6">DNA replication complex GINS protein SLD5</fullName>
    </recommendedName>
</protein>
<name>A0AAV7JYW2_9METZ</name>
<dbReference type="PANTHER" id="PTHR21206:SF0">
    <property type="entry name" value="DNA REPLICATION COMPLEX GINS PROTEIN SLD5"/>
    <property type="match status" value="1"/>
</dbReference>
<evidence type="ECO:0000256" key="1">
    <source>
        <dbReference type="ARBA" id="ARBA00004123"/>
    </source>
</evidence>
<dbReference type="InterPro" id="IPR038749">
    <property type="entry name" value="Sld5_GINS_A"/>
</dbReference>
<dbReference type="GO" id="GO:0000811">
    <property type="term" value="C:GINS complex"/>
    <property type="evidence" value="ECO:0007669"/>
    <property type="project" value="UniProtKB-UniRule"/>
</dbReference>
<evidence type="ECO:0000259" key="9">
    <source>
        <dbReference type="Pfam" id="PF16922"/>
    </source>
</evidence>
<dbReference type="EMBL" id="JAKMXF010000266">
    <property type="protein sequence ID" value="KAI6653649.1"/>
    <property type="molecule type" value="Genomic_DNA"/>
</dbReference>
<dbReference type="Gene3D" id="3.40.5.60">
    <property type="match status" value="1"/>
</dbReference>
<comment type="caution">
    <text evidence="10">The sequence shown here is derived from an EMBL/GenBank/DDBJ whole genome shotgun (WGS) entry which is preliminary data.</text>
</comment>
<dbReference type="Pfam" id="PF05916">
    <property type="entry name" value="Sld5"/>
    <property type="match status" value="1"/>
</dbReference>
<evidence type="ECO:0000256" key="2">
    <source>
        <dbReference type="ARBA" id="ARBA00008187"/>
    </source>
</evidence>
<evidence type="ECO:0000313" key="11">
    <source>
        <dbReference type="Proteomes" id="UP001165289"/>
    </source>
</evidence>
<evidence type="ECO:0000256" key="4">
    <source>
        <dbReference type="ARBA" id="ARBA00022705"/>
    </source>
</evidence>
<dbReference type="Proteomes" id="UP001165289">
    <property type="component" value="Unassembled WGS sequence"/>
</dbReference>
<sequence length="232" mass="26769">MAGPFILRDEQTGKSLSQSPPSAESKLKELDLDEEPIQTADDTLTAYGMYQGLVKAWRNELFAPDVLSYKGDYVECMLEVVKAMEDSLRGSEVPEIVRSLHQLELERVRYVLSAYLRKRLEKIEKYADYNTVEDIDNLSGEERIFIREYIENMDRLFENVALRHMPPMVRNLDKDKAKVTPNLDEFVFIRANEDVGGVMIDDEAVNFDKNSIHILRYSEVKSVIEKGRVDLI</sequence>
<dbReference type="GO" id="GO:0006261">
    <property type="term" value="P:DNA-templated DNA replication"/>
    <property type="evidence" value="ECO:0007669"/>
    <property type="project" value="InterPro"/>
</dbReference>
<dbReference type="SUPFAM" id="SSF160059">
    <property type="entry name" value="PriA/YqbF domain"/>
    <property type="match status" value="1"/>
</dbReference>
<dbReference type="SUPFAM" id="SSF158573">
    <property type="entry name" value="GINS helical bundle-like"/>
    <property type="match status" value="1"/>
</dbReference>
<dbReference type="Pfam" id="PF16922">
    <property type="entry name" value="SLD5_C"/>
    <property type="match status" value="1"/>
</dbReference>
<keyword evidence="5 6" id="KW-0539">Nucleus</keyword>
<evidence type="ECO:0000256" key="5">
    <source>
        <dbReference type="ARBA" id="ARBA00023242"/>
    </source>
</evidence>
<comment type="function">
    <text evidence="6">The GINS complex plays an essential role in the initiation of DNA replication.</text>
</comment>
<comment type="similarity">
    <text evidence="2 6">Belongs to the GINS4/SLD5 family.</text>
</comment>
<dbReference type="PIRSF" id="PIRSF007764">
    <property type="entry name" value="Sld5"/>
    <property type="match status" value="1"/>
</dbReference>
<keyword evidence="4 6" id="KW-0235">DNA replication</keyword>
<dbReference type="InterPro" id="IPR021151">
    <property type="entry name" value="GINS_A"/>
</dbReference>
<feature type="domain" description="GINS subunit" evidence="8">
    <location>
        <begin position="100"/>
        <end position="160"/>
    </location>
</feature>
<dbReference type="InterPro" id="IPR008591">
    <property type="entry name" value="GINS_Sld5"/>
</dbReference>